<dbReference type="SUPFAM" id="SSF53927">
    <property type="entry name" value="Cytidine deaminase-like"/>
    <property type="match status" value="1"/>
</dbReference>
<feature type="active site" description="Proton donor" evidence="13">
    <location>
        <position position="78"/>
    </location>
</feature>
<feature type="binding site" evidence="15">
    <location>
        <position position="76"/>
    </location>
    <ligand>
        <name>Zn(2+)</name>
        <dbReference type="ChEBI" id="CHEBI:29105"/>
        <note>catalytic</note>
    </ligand>
</feature>
<feature type="binding site" evidence="15">
    <location>
        <position position="110"/>
    </location>
    <ligand>
        <name>Zn(2+)</name>
        <dbReference type="ChEBI" id="CHEBI:29105"/>
        <note>catalytic</note>
    </ligand>
</feature>
<accession>A0A2A4TBG5</accession>
<evidence type="ECO:0000256" key="12">
    <source>
        <dbReference type="PIRNR" id="PIRNR006769"/>
    </source>
</evidence>
<evidence type="ECO:0000256" key="6">
    <source>
        <dbReference type="ARBA" id="ARBA00022619"/>
    </source>
</evidence>
<dbReference type="PROSITE" id="PS00903">
    <property type="entry name" value="CYT_DCMP_DEAMINASES_1"/>
    <property type="match status" value="1"/>
</dbReference>
<reference evidence="18" key="1">
    <citation type="submission" date="2017-08" db="EMBL/GenBank/DDBJ databases">
        <title>A dynamic microbial community with high functional redundancy inhabits the cold, oxic subseafloor aquifer.</title>
        <authorList>
            <person name="Tully B.J."/>
            <person name="Wheat C.G."/>
            <person name="Glazer B.T."/>
            <person name="Huber J.A."/>
        </authorList>
    </citation>
    <scope>NUCLEOTIDE SEQUENCE [LARGE SCALE GENOMIC DNA]</scope>
</reference>
<feature type="binding site" evidence="14">
    <location>
        <position position="226"/>
    </location>
    <ligand>
        <name>NADP(+)</name>
        <dbReference type="ChEBI" id="CHEBI:58349"/>
    </ligand>
</feature>
<evidence type="ECO:0000256" key="8">
    <source>
        <dbReference type="ARBA" id="ARBA00022833"/>
    </source>
</evidence>
<dbReference type="InterPro" id="IPR050765">
    <property type="entry name" value="Riboflavin_Biosynth_HTPR"/>
</dbReference>
<proteinExistence type="inferred from homology"/>
<evidence type="ECO:0000259" key="16">
    <source>
        <dbReference type="PROSITE" id="PS51747"/>
    </source>
</evidence>
<dbReference type="InterPro" id="IPR016192">
    <property type="entry name" value="APOBEC/CMP_deaminase_Zn-bd"/>
</dbReference>
<feature type="binding site" evidence="15">
    <location>
        <position position="101"/>
    </location>
    <ligand>
        <name>Zn(2+)</name>
        <dbReference type="ChEBI" id="CHEBI:29105"/>
        <note>catalytic</note>
    </ligand>
</feature>
<feature type="binding site" evidence="14">
    <location>
        <position position="248"/>
    </location>
    <ligand>
        <name>NADP(+)</name>
        <dbReference type="ChEBI" id="CHEBI:58349"/>
    </ligand>
</feature>
<dbReference type="InterPro" id="IPR002125">
    <property type="entry name" value="CMP_dCMP_dom"/>
</dbReference>
<dbReference type="PANTHER" id="PTHR38011:SF7">
    <property type="entry name" value="2,5-DIAMINO-6-RIBOSYLAMINO-4(3H)-PYRIMIDINONE 5'-PHOSPHATE REDUCTASE"/>
    <property type="match status" value="1"/>
</dbReference>
<dbReference type="InterPro" id="IPR004794">
    <property type="entry name" value="Eubact_RibD"/>
</dbReference>
<evidence type="ECO:0000256" key="11">
    <source>
        <dbReference type="ARBA" id="ARBA00023268"/>
    </source>
</evidence>
<evidence type="ECO:0000313" key="18">
    <source>
        <dbReference type="Proteomes" id="UP000218113"/>
    </source>
</evidence>
<evidence type="ECO:0000256" key="15">
    <source>
        <dbReference type="PIRSR" id="PIRSR006769-3"/>
    </source>
</evidence>
<dbReference type="GO" id="GO:0008703">
    <property type="term" value="F:5-amino-6-(5-phosphoribosylamino)uracil reductase activity"/>
    <property type="evidence" value="ECO:0007669"/>
    <property type="project" value="UniProtKB-EC"/>
</dbReference>
<comment type="cofactor">
    <cofactor evidence="12 15">
        <name>Zn(2+)</name>
        <dbReference type="ChEBI" id="CHEBI:29105"/>
    </cofactor>
    <text evidence="12 15">Binds 1 zinc ion.</text>
</comment>
<gene>
    <name evidence="17" type="primary">ribD</name>
    <name evidence="17" type="ORF">COB67_00685</name>
</gene>
<feature type="binding site" evidence="14">
    <location>
        <position position="317"/>
    </location>
    <ligand>
        <name>substrate</name>
    </ligand>
</feature>
<comment type="similarity">
    <text evidence="5 12">In the C-terminal section; belongs to the HTP reductase family.</text>
</comment>
<dbReference type="Gene3D" id="3.40.430.10">
    <property type="entry name" value="Dihydrofolate Reductase, subunit A"/>
    <property type="match status" value="1"/>
</dbReference>
<feature type="binding site" evidence="14">
    <location>
        <position position="180"/>
    </location>
    <ligand>
        <name>NADP(+)</name>
        <dbReference type="ChEBI" id="CHEBI:58349"/>
    </ligand>
</feature>
<dbReference type="InterPro" id="IPR016193">
    <property type="entry name" value="Cytidine_deaminase-like"/>
</dbReference>
<dbReference type="InterPro" id="IPR011549">
    <property type="entry name" value="RibD_C"/>
</dbReference>
<dbReference type="InterPro" id="IPR024072">
    <property type="entry name" value="DHFR-like_dom_sf"/>
</dbReference>
<keyword evidence="11" id="KW-0511">Multifunctional enzyme</keyword>
<comment type="pathway">
    <text evidence="3 12">Cofactor biosynthesis; riboflavin biosynthesis; 5-amino-6-(D-ribitylamino)uracil from GTP: step 3/4.</text>
</comment>
<keyword evidence="7 12" id="KW-0479">Metal-binding</keyword>
<dbReference type="CDD" id="cd01284">
    <property type="entry name" value="Riboflavin_deaminase-reductase"/>
    <property type="match status" value="1"/>
</dbReference>
<evidence type="ECO:0000256" key="9">
    <source>
        <dbReference type="ARBA" id="ARBA00022857"/>
    </source>
</evidence>
<dbReference type="Pfam" id="PF00383">
    <property type="entry name" value="dCMP_cyt_deam_1"/>
    <property type="match status" value="1"/>
</dbReference>
<feature type="binding site" evidence="14">
    <location>
        <position position="194"/>
    </location>
    <ligand>
        <name>substrate</name>
    </ligand>
</feature>
<evidence type="ECO:0000256" key="4">
    <source>
        <dbReference type="ARBA" id="ARBA00005259"/>
    </source>
</evidence>
<feature type="domain" description="CMP/dCMP-type deaminase" evidence="16">
    <location>
        <begin position="26"/>
        <end position="140"/>
    </location>
</feature>
<dbReference type="Gene3D" id="3.40.140.10">
    <property type="entry name" value="Cytidine Deaminase, domain 2"/>
    <property type="match status" value="1"/>
</dbReference>
<dbReference type="GO" id="GO:0008835">
    <property type="term" value="F:diaminohydroxyphosphoribosylaminopyrimidine deaminase activity"/>
    <property type="evidence" value="ECO:0007669"/>
    <property type="project" value="UniProtKB-EC"/>
</dbReference>
<evidence type="ECO:0000256" key="7">
    <source>
        <dbReference type="ARBA" id="ARBA00022723"/>
    </source>
</evidence>
<dbReference type="PROSITE" id="PS51747">
    <property type="entry name" value="CYT_DCMP_DEAMINASES_2"/>
    <property type="match status" value="1"/>
</dbReference>
<dbReference type="GO" id="GO:0050661">
    <property type="term" value="F:NADP binding"/>
    <property type="evidence" value="ECO:0007669"/>
    <property type="project" value="InterPro"/>
</dbReference>
<dbReference type="PANTHER" id="PTHR38011">
    <property type="entry name" value="DIHYDROFOLATE REDUCTASE FAMILY PROTEIN (AFU_ORTHOLOGUE AFUA_8G06820)"/>
    <property type="match status" value="1"/>
</dbReference>
<dbReference type="NCBIfam" id="TIGR00326">
    <property type="entry name" value="eubact_ribD"/>
    <property type="match status" value="1"/>
</dbReference>
<comment type="pathway">
    <text evidence="2 12">Cofactor biosynthesis; riboflavin biosynthesis; 5-amino-6-(D-ribitylamino)uracil from GTP: step 2/4.</text>
</comment>
<comment type="catalytic activity">
    <reaction evidence="12">
        <text>5-amino-6-(5-phospho-D-ribitylamino)uracil + NADP(+) = 5-amino-6-(5-phospho-D-ribosylamino)uracil + NADPH + H(+)</text>
        <dbReference type="Rhea" id="RHEA:17845"/>
        <dbReference type="ChEBI" id="CHEBI:15378"/>
        <dbReference type="ChEBI" id="CHEBI:57783"/>
        <dbReference type="ChEBI" id="CHEBI:58349"/>
        <dbReference type="ChEBI" id="CHEBI:58421"/>
        <dbReference type="ChEBI" id="CHEBI:58453"/>
        <dbReference type="EC" id="1.1.1.193"/>
    </reaction>
</comment>
<dbReference type="SUPFAM" id="SSF53597">
    <property type="entry name" value="Dihydrofolate reductase-like"/>
    <property type="match status" value="1"/>
</dbReference>
<feature type="binding site" evidence="14">
    <location>
        <position position="233"/>
    </location>
    <ligand>
        <name>substrate</name>
    </ligand>
</feature>
<evidence type="ECO:0000256" key="1">
    <source>
        <dbReference type="ARBA" id="ARBA00002151"/>
    </source>
</evidence>
<keyword evidence="9 12" id="KW-0521">NADP</keyword>
<organism evidence="17 18">
    <name type="scientific">SAR324 cluster bacterium</name>
    <dbReference type="NCBI Taxonomy" id="2024889"/>
    <lineage>
        <taxon>Bacteria</taxon>
        <taxon>Deltaproteobacteria</taxon>
        <taxon>SAR324 cluster</taxon>
    </lineage>
</organism>
<dbReference type="EC" id="3.5.4.26" evidence="12"/>
<dbReference type="GO" id="GO:0009231">
    <property type="term" value="P:riboflavin biosynthetic process"/>
    <property type="evidence" value="ECO:0007669"/>
    <property type="project" value="UniProtKB-UniPathway"/>
</dbReference>
<dbReference type="GO" id="GO:0008270">
    <property type="term" value="F:zinc ion binding"/>
    <property type="evidence" value="ECO:0007669"/>
    <property type="project" value="InterPro"/>
</dbReference>
<comment type="catalytic activity">
    <reaction evidence="12">
        <text>2,5-diamino-6-hydroxy-4-(5-phosphoribosylamino)-pyrimidine + H2O + H(+) = 5-amino-6-(5-phospho-D-ribosylamino)uracil + NH4(+)</text>
        <dbReference type="Rhea" id="RHEA:21868"/>
        <dbReference type="ChEBI" id="CHEBI:15377"/>
        <dbReference type="ChEBI" id="CHEBI:15378"/>
        <dbReference type="ChEBI" id="CHEBI:28938"/>
        <dbReference type="ChEBI" id="CHEBI:58453"/>
        <dbReference type="ChEBI" id="CHEBI:58614"/>
        <dbReference type="EC" id="3.5.4.26"/>
    </reaction>
</comment>
<feature type="binding site" evidence="14">
    <location>
        <position position="222"/>
    </location>
    <ligand>
        <name>NADP(+)</name>
        <dbReference type="ChEBI" id="CHEBI:58349"/>
    </ligand>
</feature>
<dbReference type="PIRSF" id="PIRSF006769">
    <property type="entry name" value="RibD"/>
    <property type="match status" value="1"/>
</dbReference>
<feature type="binding site" evidence="14">
    <location>
        <begin position="319"/>
        <end position="325"/>
    </location>
    <ligand>
        <name>NADP(+)</name>
        <dbReference type="ChEBI" id="CHEBI:58349"/>
    </ligand>
</feature>
<dbReference type="EMBL" id="NVSR01000002">
    <property type="protein sequence ID" value="PCI30701.1"/>
    <property type="molecule type" value="Genomic_DNA"/>
</dbReference>
<keyword evidence="10 12" id="KW-0560">Oxidoreductase</keyword>
<keyword evidence="8 12" id="KW-0862">Zinc</keyword>
<comment type="similarity">
    <text evidence="4 12">In the N-terminal section; belongs to the cytidine and deoxycytidylate deaminase family.</text>
</comment>
<name>A0A2A4TBG5_9DELT</name>
<keyword evidence="12" id="KW-0378">Hydrolase</keyword>
<dbReference type="NCBIfam" id="TIGR00227">
    <property type="entry name" value="ribD_Cterm"/>
    <property type="match status" value="1"/>
</dbReference>
<dbReference type="AlphaFoldDB" id="A0A2A4TBG5"/>
<feature type="binding site" evidence="14">
    <location>
        <position position="196"/>
    </location>
    <ligand>
        <name>NADP(+)</name>
        <dbReference type="ChEBI" id="CHEBI:58349"/>
    </ligand>
</feature>
<keyword evidence="6 12" id="KW-0686">Riboflavin biosynthesis</keyword>
<comment type="function">
    <text evidence="1 12">Converts 2,5-diamino-6-(ribosylamino)-4(3h)-pyrimidinone 5'-phosphate into 5-amino-6-(ribosylamino)-2,4(1h,3h)-pyrimidinedione 5'-phosphate.</text>
</comment>
<evidence type="ECO:0000256" key="2">
    <source>
        <dbReference type="ARBA" id="ARBA00004882"/>
    </source>
</evidence>
<evidence type="ECO:0000313" key="17">
    <source>
        <dbReference type="EMBL" id="PCI30701.1"/>
    </source>
</evidence>
<evidence type="ECO:0000256" key="13">
    <source>
        <dbReference type="PIRSR" id="PIRSR006769-1"/>
    </source>
</evidence>
<feature type="binding site" evidence="14">
    <location>
        <position position="210"/>
    </location>
    <ligand>
        <name>substrate</name>
    </ligand>
</feature>
<dbReference type="Pfam" id="PF01872">
    <property type="entry name" value="RibD_C"/>
    <property type="match status" value="1"/>
</dbReference>
<dbReference type="Proteomes" id="UP000218113">
    <property type="component" value="Unassembled WGS sequence"/>
</dbReference>
<sequence length="386" mass="42036">MGDSLMPSEVSEFILPQSMILPFETVIPEELMQEAIRLARKAEYQTEPNPIVGALLADPQGNILSSGFHQKPGKAHAEVMALQGFEQVPPEATLYVTLEPCSHFGKTPPCAELLLQKQVKQVVVGCLDPNPLVAGRGVALLREKGVQVKVGLCEQDCIDLNPVFNKHIVTHLPYVTLKAATSLDGKIAMPSGESQWITGAEARAYGHLLRSRHQAIVVGSQTLLKDNPQLTNRIEPGQRQPIRIAFSSLGNIQEETSFLQNQETQRIVVAGCEIKDKQLQFLQSMGVKVLVAPTARPAVRWALEELYTLGICSLLVEGGAELVGSFLQEGLVDQLCLFLSGKLIASPEAPAWCGNLGISHLADVPHFKFKSVKPMGDDLLITGYLQ</sequence>
<feature type="binding site" evidence="14">
    <location>
        <position position="230"/>
    </location>
    <ligand>
        <name>substrate</name>
    </ligand>
</feature>
<evidence type="ECO:0000256" key="14">
    <source>
        <dbReference type="PIRSR" id="PIRSR006769-2"/>
    </source>
</evidence>
<comment type="caution">
    <text evidence="17">The sequence shown here is derived from an EMBL/GenBank/DDBJ whole genome shotgun (WGS) entry which is preliminary data.</text>
</comment>
<evidence type="ECO:0000256" key="10">
    <source>
        <dbReference type="ARBA" id="ARBA00023002"/>
    </source>
</evidence>
<evidence type="ECO:0000256" key="5">
    <source>
        <dbReference type="ARBA" id="ARBA00007417"/>
    </source>
</evidence>
<dbReference type="UniPathway" id="UPA00275">
    <property type="reaction ID" value="UER00401"/>
</dbReference>
<dbReference type="InterPro" id="IPR002734">
    <property type="entry name" value="RibDG_C"/>
</dbReference>
<protein>
    <recommendedName>
        <fullName evidence="12">Riboflavin biosynthesis protein RibD</fullName>
    </recommendedName>
    <domain>
        <recommendedName>
            <fullName evidence="12">Diaminohydroxyphosphoribosylaminopyrimidine deaminase</fullName>
            <shortName evidence="12">DRAP deaminase</shortName>
            <ecNumber evidence="12">3.5.4.26</ecNumber>
        </recommendedName>
        <alternativeName>
            <fullName evidence="12">Riboflavin-specific deaminase</fullName>
        </alternativeName>
    </domain>
    <domain>
        <recommendedName>
            <fullName evidence="12">5-amino-6-(5-phosphoribosylamino)uracil reductase</fullName>
            <ecNumber evidence="12">1.1.1.193</ecNumber>
        </recommendedName>
        <alternativeName>
            <fullName evidence="12">HTP reductase</fullName>
        </alternativeName>
    </domain>
</protein>
<dbReference type="EC" id="1.1.1.193" evidence="12"/>
<evidence type="ECO:0000256" key="3">
    <source>
        <dbReference type="ARBA" id="ARBA00004910"/>
    </source>
</evidence>